<dbReference type="SUPFAM" id="SSF63707">
    <property type="entry name" value="Ganglioside M2 (gm2) activator"/>
    <property type="match status" value="1"/>
</dbReference>
<dbReference type="PANTHER" id="PTHR17357">
    <property type="entry name" value="GM2 GANGLIOSIDE ACTIVATOR PROTEIN"/>
    <property type="match status" value="1"/>
</dbReference>
<dbReference type="AlphaFoldDB" id="V5H6C9"/>
<dbReference type="GO" id="GO:0006689">
    <property type="term" value="P:ganglioside catabolic process"/>
    <property type="evidence" value="ECO:0007669"/>
    <property type="project" value="InterPro"/>
</dbReference>
<evidence type="ECO:0000313" key="3">
    <source>
        <dbReference type="EMBL" id="JAB69872.1"/>
    </source>
</evidence>
<dbReference type="InterPro" id="IPR028996">
    <property type="entry name" value="GM2-AP"/>
</dbReference>
<dbReference type="Gene3D" id="2.70.220.10">
    <property type="entry name" value="Ganglioside GM2 activator"/>
    <property type="match status" value="1"/>
</dbReference>
<dbReference type="InterPro" id="IPR036846">
    <property type="entry name" value="GM2-AP_sf"/>
</dbReference>
<feature type="chain" id="PRO_5004737733" evidence="2">
    <location>
        <begin position="19"/>
        <end position="168"/>
    </location>
</feature>
<dbReference type="GO" id="GO:0008047">
    <property type="term" value="F:enzyme activator activity"/>
    <property type="evidence" value="ECO:0007669"/>
    <property type="project" value="InterPro"/>
</dbReference>
<dbReference type="GO" id="GO:0005319">
    <property type="term" value="F:lipid transporter activity"/>
    <property type="evidence" value="ECO:0007669"/>
    <property type="project" value="TreeGrafter"/>
</dbReference>
<evidence type="ECO:0000256" key="2">
    <source>
        <dbReference type="SAM" id="SignalP"/>
    </source>
</evidence>
<name>V5H6C9_IXORI</name>
<dbReference type="EMBL" id="GANP01014596">
    <property type="protein sequence ID" value="JAB69872.1"/>
    <property type="molecule type" value="mRNA"/>
</dbReference>
<reference evidence="3" key="1">
    <citation type="journal article" date="2015" name="Sci. Rep.">
        <title>Tissue- and time-dependent transcription in Ixodes ricinus salivary glands and midguts when blood feeding on the vertebrate host.</title>
        <authorList>
            <person name="Kotsyfakis M."/>
            <person name="Schwarz A."/>
            <person name="Erhart J."/>
            <person name="Ribeiro J.M."/>
        </authorList>
    </citation>
    <scope>NUCLEOTIDE SEQUENCE</scope>
    <source>
        <tissue evidence="3">Salivary gland and midgut</tissue>
    </source>
</reference>
<keyword evidence="1 2" id="KW-0732">Signal</keyword>
<sequence length="168" mass="18703">MLAVLLCILFYFFGQCFGFVQTPNITQCSGNNSVQLKDLNIRDACYGSNASGTFVLKISAALQSPQIHVEATVMGSRMPCTFGTVGSCTYDICRGTSPAEKFLSKPWNSSCPITPSDYRYEISFFINTFLQFLIEGHRINLTARVKDEGQDVGCSKFEIELRHKKIQA</sequence>
<dbReference type="PANTHER" id="PTHR17357:SF0">
    <property type="entry name" value="GANGLIOSIDE GM2 ACTIVATOR"/>
    <property type="match status" value="1"/>
</dbReference>
<organism evidence="3">
    <name type="scientific">Ixodes ricinus</name>
    <name type="common">Common tick</name>
    <name type="synonym">Acarus ricinus</name>
    <dbReference type="NCBI Taxonomy" id="34613"/>
    <lineage>
        <taxon>Eukaryota</taxon>
        <taxon>Metazoa</taxon>
        <taxon>Ecdysozoa</taxon>
        <taxon>Arthropoda</taxon>
        <taxon>Chelicerata</taxon>
        <taxon>Arachnida</taxon>
        <taxon>Acari</taxon>
        <taxon>Parasitiformes</taxon>
        <taxon>Ixodida</taxon>
        <taxon>Ixodoidea</taxon>
        <taxon>Ixodidae</taxon>
        <taxon>Ixodinae</taxon>
        <taxon>Ixodes</taxon>
    </lineage>
</organism>
<evidence type="ECO:0000256" key="1">
    <source>
        <dbReference type="ARBA" id="ARBA00022729"/>
    </source>
</evidence>
<proteinExistence type="evidence at transcript level"/>
<accession>V5H6C9</accession>
<feature type="signal peptide" evidence="2">
    <location>
        <begin position="1"/>
        <end position="18"/>
    </location>
</feature>
<dbReference type="GO" id="GO:0009898">
    <property type="term" value="C:cytoplasmic side of plasma membrane"/>
    <property type="evidence" value="ECO:0007669"/>
    <property type="project" value="TreeGrafter"/>
</dbReference>
<protein>
    <submittedName>
        <fullName evidence="3">Putative lipocalin-8 9</fullName>
    </submittedName>
</protein>